<dbReference type="EMBL" id="CM064439">
    <property type="protein sequence ID" value="KAK3431756.1"/>
    <property type="molecule type" value="Genomic_DNA"/>
</dbReference>
<gene>
    <name evidence="1" type="ORF">EUGRSUZ_E03656</name>
</gene>
<evidence type="ECO:0000313" key="2">
    <source>
        <dbReference type="Proteomes" id="UP000030711"/>
    </source>
</evidence>
<keyword evidence="2" id="KW-1185">Reference proteome</keyword>
<sequence length="815" mass="91325">MTSRCSCFVFFILVQASQTARGVVYNITTSEPLFPNQTLVSSGQIFELGFFTPNGSANQYVGIWYKNLAPPKIVWVANRALPLVYPDQSAKLMIGSDGNLKLVDGKQNIFWSTNASRRSNYRSAALLDSGNFVLQDANYSEIWGSFDDPTDTLLPGMKMGANARTGEKLYLISWRSDSDPSPGRFLTGITSETLPQPFTWNGSTPYWRGGQWDKSKFIGIKNMVRSYASAINVEQDIRQGTTYLSIDLQKQTYIYMSVLPGGLLKIMYWDDGAKVWLELWAGPNNTCETYGTCGPFGVCNSMSLPICRCLNGFLPKSNEEWNSGNWTGGCVRETELYCQKNTSTSASTIVKKDDFWQMSQMKLPDSEDYLSDIGDQEGCLSWCLSNCSCLAYSYVSTIGCMVWTKKNLIDLEEFSTAGENLFVRVAHVETGGSSQKAVIISLSTVAGILFFAVFVFGLCKWRAKKRGKPEKPGKLLQGNAWKEQLKEDDALKLTFFSFDSILLATNKFNTTSKLGQGGFGSVYKGKMNDGKEVAVKRLSSSSAQGVQEFENEIVLISKLQHRNLVKLIGCCTEGDEKILVYEYLPNKSLDSFLFDSKKKAELDWGKRFQIIEGIARGLLYLHRDSCLRVIHHELKISDFGLARMFKALKFCSNQCSGYMSPEYAMGGIFSERSDVYSFGVLLLEIVSGRKNSALFDQGYLNLLSYVSMPIIFFYKKKPRNHFGRNILPAWQLWSEGKALDLLDEAIAVSFPLEDHAMDRPNMTNVVLMLGGESDLPQPRQPIFTFQTEMPNHAIPPQQQSIWSVNTVTNTMVEGR</sequence>
<dbReference type="Proteomes" id="UP000030711">
    <property type="component" value="Chromosome 5"/>
</dbReference>
<protein>
    <submittedName>
        <fullName evidence="1">Uncharacterized protein</fullName>
    </submittedName>
</protein>
<proteinExistence type="predicted"/>
<name>A0ACC3KZD0_EUCGR</name>
<comment type="caution">
    <text evidence="1">The sequence shown here is derived from an EMBL/GenBank/DDBJ whole genome shotgun (WGS) entry which is preliminary data.</text>
</comment>
<organism evidence="1 2">
    <name type="scientific">Eucalyptus grandis</name>
    <name type="common">Flooded gum</name>
    <dbReference type="NCBI Taxonomy" id="71139"/>
    <lineage>
        <taxon>Eukaryota</taxon>
        <taxon>Viridiplantae</taxon>
        <taxon>Streptophyta</taxon>
        <taxon>Embryophyta</taxon>
        <taxon>Tracheophyta</taxon>
        <taxon>Spermatophyta</taxon>
        <taxon>Magnoliopsida</taxon>
        <taxon>eudicotyledons</taxon>
        <taxon>Gunneridae</taxon>
        <taxon>Pentapetalae</taxon>
        <taxon>rosids</taxon>
        <taxon>malvids</taxon>
        <taxon>Myrtales</taxon>
        <taxon>Myrtaceae</taxon>
        <taxon>Myrtoideae</taxon>
        <taxon>Eucalypteae</taxon>
        <taxon>Eucalyptus</taxon>
    </lineage>
</organism>
<accession>A0ACC3KZD0</accession>
<reference evidence="1 2" key="1">
    <citation type="journal article" date="2014" name="Nature">
        <title>The genome of Eucalyptus grandis.</title>
        <authorList>
            <person name="Myburg A.A."/>
            <person name="Grattapaglia D."/>
            <person name="Tuskan G.A."/>
            <person name="Hellsten U."/>
            <person name="Hayes R.D."/>
            <person name="Grimwood J."/>
            <person name="Jenkins J."/>
            <person name="Lindquist E."/>
            <person name="Tice H."/>
            <person name="Bauer D."/>
            <person name="Goodstein D.M."/>
            <person name="Dubchak I."/>
            <person name="Poliakov A."/>
            <person name="Mizrachi E."/>
            <person name="Kullan A.R."/>
            <person name="Hussey S.G."/>
            <person name="Pinard D."/>
            <person name="van der Merwe K."/>
            <person name="Singh P."/>
            <person name="van Jaarsveld I."/>
            <person name="Silva-Junior O.B."/>
            <person name="Togawa R.C."/>
            <person name="Pappas M.R."/>
            <person name="Faria D.A."/>
            <person name="Sansaloni C.P."/>
            <person name="Petroli C.D."/>
            <person name="Yang X."/>
            <person name="Ranjan P."/>
            <person name="Tschaplinski T.J."/>
            <person name="Ye C.Y."/>
            <person name="Li T."/>
            <person name="Sterck L."/>
            <person name="Vanneste K."/>
            <person name="Murat F."/>
            <person name="Soler M."/>
            <person name="Clemente H.S."/>
            <person name="Saidi N."/>
            <person name="Cassan-Wang H."/>
            <person name="Dunand C."/>
            <person name="Hefer C.A."/>
            <person name="Bornberg-Bauer E."/>
            <person name="Kersting A.R."/>
            <person name="Vining K."/>
            <person name="Amarasinghe V."/>
            <person name="Ranik M."/>
            <person name="Naithani S."/>
            <person name="Elser J."/>
            <person name="Boyd A.E."/>
            <person name="Liston A."/>
            <person name="Spatafora J.W."/>
            <person name="Dharmwardhana P."/>
            <person name="Raja R."/>
            <person name="Sullivan C."/>
            <person name="Romanel E."/>
            <person name="Alves-Ferreira M."/>
            <person name="Kulheim C."/>
            <person name="Foley W."/>
            <person name="Carocha V."/>
            <person name="Paiva J."/>
            <person name="Kudrna D."/>
            <person name="Brommonschenkel S.H."/>
            <person name="Pasquali G."/>
            <person name="Byrne M."/>
            <person name="Rigault P."/>
            <person name="Tibbits J."/>
            <person name="Spokevicius A."/>
            <person name="Jones R.C."/>
            <person name="Steane D.A."/>
            <person name="Vaillancourt R.E."/>
            <person name="Potts B.M."/>
            <person name="Joubert F."/>
            <person name="Barry K."/>
            <person name="Pappas G.J."/>
            <person name="Strauss S.H."/>
            <person name="Jaiswal P."/>
            <person name="Grima-Pettenati J."/>
            <person name="Salse J."/>
            <person name="Van de Peer Y."/>
            <person name="Rokhsar D.S."/>
            <person name="Schmutz J."/>
        </authorList>
    </citation>
    <scope>NUCLEOTIDE SEQUENCE [LARGE SCALE GENOMIC DNA]</scope>
    <source>
        <strain evidence="2">cv. BRASUZ1</strain>
        <tissue evidence="1">Leaf extractions</tissue>
    </source>
</reference>
<evidence type="ECO:0000313" key="1">
    <source>
        <dbReference type="EMBL" id="KAK3431756.1"/>
    </source>
</evidence>